<evidence type="ECO:0000256" key="3">
    <source>
        <dbReference type="ARBA" id="ARBA00023163"/>
    </source>
</evidence>
<reference evidence="5 6" key="1">
    <citation type="submission" date="2019-11" db="EMBL/GenBank/DDBJ databases">
        <title>Whole-genome sequence of a Rhodoblastus acidophilus DSM 142.</title>
        <authorList>
            <person name="Kyndt J.A."/>
            <person name="Meyer T.E."/>
        </authorList>
    </citation>
    <scope>NUCLEOTIDE SEQUENCE [LARGE SCALE GENOMIC DNA]</scope>
    <source>
        <strain evidence="5 6">DSM 142</strain>
    </source>
</reference>
<dbReference type="InterPro" id="IPR018060">
    <property type="entry name" value="HTH_AraC"/>
</dbReference>
<dbReference type="Gene3D" id="1.10.10.60">
    <property type="entry name" value="Homeodomain-like"/>
    <property type="match status" value="1"/>
</dbReference>
<keyword evidence="2" id="KW-0238">DNA-binding</keyword>
<dbReference type="PROSITE" id="PS00041">
    <property type="entry name" value="HTH_ARAC_FAMILY_1"/>
    <property type="match status" value="1"/>
</dbReference>
<dbReference type="PROSITE" id="PS01124">
    <property type="entry name" value="HTH_ARAC_FAMILY_2"/>
    <property type="match status" value="1"/>
</dbReference>
<dbReference type="InterPro" id="IPR020449">
    <property type="entry name" value="Tscrpt_reg_AraC-type_HTH"/>
</dbReference>
<dbReference type="InterPro" id="IPR018062">
    <property type="entry name" value="HTH_AraC-typ_CS"/>
</dbReference>
<dbReference type="InterPro" id="IPR009057">
    <property type="entry name" value="Homeodomain-like_sf"/>
</dbReference>
<dbReference type="PANTHER" id="PTHR47894:SF1">
    <property type="entry name" value="HTH-TYPE TRANSCRIPTIONAL REGULATOR VQSM"/>
    <property type="match status" value="1"/>
</dbReference>
<evidence type="ECO:0000313" key="5">
    <source>
        <dbReference type="EMBL" id="MTV31352.1"/>
    </source>
</evidence>
<dbReference type="GO" id="GO:0000976">
    <property type="term" value="F:transcription cis-regulatory region binding"/>
    <property type="evidence" value="ECO:0007669"/>
    <property type="project" value="TreeGrafter"/>
</dbReference>
<comment type="caution">
    <text evidence="5">The sequence shown here is derived from an EMBL/GenBank/DDBJ whole genome shotgun (WGS) entry which is preliminary data.</text>
</comment>
<dbReference type="SUPFAM" id="SSF46689">
    <property type="entry name" value="Homeodomain-like"/>
    <property type="match status" value="1"/>
</dbReference>
<feature type="domain" description="HTH araC/xylS-type" evidence="4">
    <location>
        <begin position="234"/>
        <end position="335"/>
    </location>
</feature>
<dbReference type="RefSeq" id="WP_155446039.1">
    <property type="nucleotide sequence ID" value="NZ_JAOQNR010000010.1"/>
</dbReference>
<dbReference type="AlphaFoldDB" id="A0A6N8DL88"/>
<accession>A0A6N8DL88</accession>
<dbReference type="InterPro" id="IPR032687">
    <property type="entry name" value="AraC-type_N"/>
</dbReference>
<keyword evidence="1" id="KW-0805">Transcription regulation</keyword>
<dbReference type="Pfam" id="PF12625">
    <property type="entry name" value="Arabinose_bd"/>
    <property type="match status" value="1"/>
</dbReference>
<sequence length="339" mass="38057">MTPRPASVGTPIAFVKGICLGYAKYGVDPAPALQKAQIPPSLLQQPDARVTPAQFEALSFVAMQELDDEALGWFSRRLPWGAYGLLCRASITSATLGLALRRWTRHHRILVDDILLTLDVDDGVAKISVREARDLGAFREFCLVTLLRYVLGYACWAVDFRIPLLRAEFPFSAPPHVDVYSKLFAENLRFDAPCASVCFDAAFLERALQRDEAALQKMLKRALPLTVLPYRRDQRLSTRVKMVMSMPKAELPAAQDLAEGFNISTRTLHRQLSKEGASLRDLQKKARMDRAKEGLARSNQPIKRVAHAAGFQNEKAFSRAFRQAMGETPSAYRKRMRHS</sequence>
<protein>
    <submittedName>
        <fullName evidence="5">Helix-turn-helix domain-containing protein</fullName>
    </submittedName>
</protein>
<dbReference type="PANTHER" id="PTHR47894">
    <property type="entry name" value="HTH-TYPE TRANSCRIPTIONAL REGULATOR GADX"/>
    <property type="match status" value="1"/>
</dbReference>
<evidence type="ECO:0000259" key="4">
    <source>
        <dbReference type="PROSITE" id="PS01124"/>
    </source>
</evidence>
<dbReference type="OrthoDB" id="9805730at2"/>
<evidence type="ECO:0000256" key="1">
    <source>
        <dbReference type="ARBA" id="ARBA00023015"/>
    </source>
</evidence>
<dbReference type="Pfam" id="PF12833">
    <property type="entry name" value="HTH_18"/>
    <property type="match status" value="1"/>
</dbReference>
<organism evidence="5 6">
    <name type="scientific">Rhodoblastus acidophilus</name>
    <name type="common">Rhodopseudomonas acidophila</name>
    <dbReference type="NCBI Taxonomy" id="1074"/>
    <lineage>
        <taxon>Bacteria</taxon>
        <taxon>Pseudomonadati</taxon>
        <taxon>Pseudomonadota</taxon>
        <taxon>Alphaproteobacteria</taxon>
        <taxon>Hyphomicrobiales</taxon>
        <taxon>Rhodoblastaceae</taxon>
        <taxon>Rhodoblastus</taxon>
    </lineage>
</organism>
<gene>
    <name evidence="5" type="ORF">GJ654_10140</name>
</gene>
<dbReference type="GO" id="GO:0003700">
    <property type="term" value="F:DNA-binding transcription factor activity"/>
    <property type="evidence" value="ECO:0007669"/>
    <property type="project" value="InterPro"/>
</dbReference>
<name>A0A6N8DL88_RHOAC</name>
<dbReference type="PRINTS" id="PR00032">
    <property type="entry name" value="HTHARAC"/>
</dbReference>
<evidence type="ECO:0000256" key="2">
    <source>
        <dbReference type="ARBA" id="ARBA00023125"/>
    </source>
</evidence>
<keyword evidence="3" id="KW-0804">Transcription</keyword>
<proteinExistence type="predicted"/>
<dbReference type="SMART" id="SM00342">
    <property type="entry name" value="HTH_ARAC"/>
    <property type="match status" value="1"/>
</dbReference>
<dbReference type="GO" id="GO:0005829">
    <property type="term" value="C:cytosol"/>
    <property type="evidence" value="ECO:0007669"/>
    <property type="project" value="TreeGrafter"/>
</dbReference>
<evidence type="ECO:0000313" key="6">
    <source>
        <dbReference type="Proteomes" id="UP000439113"/>
    </source>
</evidence>
<dbReference type="EMBL" id="WNKS01000007">
    <property type="protein sequence ID" value="MTV31352.1"/>
    <property type="molecule type" value="Genomic_DNA"/>
</dbReference>
<dbReference type="Proteomes" id="UP000439113">
    <property type="component" value="Unassembled WGS sequence"/>
</dbReference>